<dbReference type="Proteomes" id="UP000009168">
    <property type="component" value="Unassembled WGS sequence"/>
</dbReference>
<proteinExistence type="predicted"/>
<protein>
    <submittedName>
        <fullName evidence="1">Uncharacterized protein</fullName>
    </submittedName>
</protein>
<sequence length="380" mass="44704">MEFPLFDAEENGDSNSEELQIILNENIESNQEKVSRGSSTSLMHRKKNIQKKKKNAMNCTDLVCKEYLMQNVSQIRWKTVKNYNIFFLSFDFIFDLDGQGKLDDSDYWSERSNFLQNYRPTCKIQRFDQYSVYYINNSITGITDYSVPIKILEKINNQFAFKMINALKYTQQQFQQLDMLNTKLKSIFSASYLKEKLDSNFEKSFSMAQDIAKQLIANNNEYFVLIVLRMCPETLTYKAQMIIKSLKLLKLTSLDNINLLDRLALKQRLPYLIDPQTQLDLCVNFMYDDYVYESTLLTINEDIIPCLLETKKAYLSSCEISKGIFLPDICIIEKFTINPNIINALLSENYKKNQKYLIYDLEECNEQANQFINKYYTQNI</sequence>
<keyword evidence="2" id="KW-1185">Reference proteome</keyword>
<gene>
    <name evidence="1" type="ORF">TTHERM_000992671</name>
</gene>
<organism evidence="1 2">
    <name type="scientific">Tetrahymena thermophila (strain SB210)</name>
    <dbReference type="NCBI Taxonomy" id="312017"/>
    <lineage>
        <taxon>Eukaryota</taxon>
        <taxon>Sar</taxon>
        <taxon>Alveolata</taxon>
        <taxon>Ciliophora</taxon>
        <taxon>Intramacronucleata</taxon>
        <taxon>Oligohymenophorea</taxon>
        <taxon>Hymenostomatida</taxon>
        <taxon>Tetrahymenina</taxon>
        <taxon>Tetrahymenidae</taxon>
        <taxon>Tetrahymena</taxon>
    </lineage>
</organism>
<dbReference type="InParanoid" id="W7WXZ0"/>
<reference evidence="2" key="1">
    <citation type="journal article" date="2006" name="PLoS Biol.">
        <title>Macronuclear genome sequence of the ciliate Tetrahymena thermophila, a model eukaryote.</title>
        <authorList>
            <person name="Eisen J.A."/>
            <person name="Coyne R.S."/>
            <person name="Wu M."/>
            <person name="Wu D."/>
            <person name="Thiagarajan M."/>
            <person name="Wortman J.R."/>
            <person name="Badger J.H."/>
            <person name="Ren Q."/>
            <person name="Amedeo P."/>
            <person name="Jones K.M."/>
            <person name="Tallon L.J."/>
            <person name="Delcher A.L."/>
            <person name="Salzberg S.L."/>
            <person name="Silva J.C."/>
            <person name="Haas B.J."/>
            <person name="Majoros W.H."/>
            <person name="Farzad M."/>
            <person name="Carlton J.M."/>
            <person name="Smith R.K. Jr."/>
            <person name="Garg J."/>
            <person name="Pearlman R.E."/>
            <person name="Karrer K.M."/>
            <person name="Sun L."/>
            <person name="Manning G."/>
            <person name="Elde N.C."/>
            <person name="Turkewitz A.P."/>
            <person name="Asai D.J."/>
            <person name="Wilkes D.E."/>
            <person name="Wang Y."/>
            <person name="Cai H."/>
            <person name="Collins K."/>
            <person name="Stewart B.A."/>
            <person name="Lee S.R."/>
            <person name="Wilamowska K."/>
            <person name="Weinberg Z."/>
            <person name="Ruzzo W.L."/>
            <person name="Wloga D."/>
            <person name="Gaertig J."/>
            <person name="Frankel J."/>
            <person name="Tsao C.-C."/>
            <person name="Gorovsky M.A."/>
            <person name="Keeling P.J."/>
            <person name="Waller R.F."/>
            <person name="Patron N.J."/>
            <person name="Cherry J.M."/>
            <person name="Stover N.A."/>
            <person name="Krieger C.J."/>
            <person name="del Toro C."/>
            <person name="Ryder H.F."/>
            <person name="Williamson S.C."/>
            <person name="Barbeau R.A."/>
            <person name="Hamilton E.P."/>
            <person name="Orias E."/>
        </authorList>
    </citation>
    <scope>NUCLEOTIDE SEQUENCE [LARGE SCALE GENOMIC DNA]</scope>
    <source>
        <strain evidence="2">SB210</strain>
    </source>
</reference>
<evidence type="ECO:0000313" key="1">
    <source>
        <dbReference type="EMBL" id="EWS71725.1"/>
    </source>
</evidence>
<dbReference type="GeneID" id="24441318"/>
<dbReference type="EMBL" id="GG662439">
    <property type="protein sequence ID" value="EWS71725.1"/>
    <property type="molecule type" value="Genomic_DNA"/>
</dbReference>
<evidence type="ECO:0000313" key="2">
    <source>
        <dbReference type="Proteomes" id="UP000009168"/>
    </source>
</evidence>
<dbReference type="RefSeq" id="XP_012655733.1">
    <property type="nucleotide sequence ID" value="XM_012800279.1"/>
</dbReference>
<dbReference type="KEGG" id="tet:TTHERM_000992671"/>
<name>W7WXZ0_TETTS</name>
<dbReference type="AlphaFoldDB" id="W7WXZ0"/>
<accession>W7WXZ0</accession>